<evidence type="ECO:0000313" key="1">
    <source>
        <dbReference type="Ensembl" id="ENSPLAP00000025255.1"/>
    </source>
</evidence>
<dbReference type="Gene3D" id="3.30.420.10">
    <property type="entry name" value="Ribonuclease H-like superfamily/Ribonuclease H"/>
    <property type="match status" value="1"/>
</dbReference>
<dbReference type="GO" id="GO:0003676">
    <property type="term" value="F:nucleic acid binding"/>
    <property type="evidence" value="ECO:0007669"/>
    <property type="project" value="InterPro"/>
</dbReference>
<dbReference type="InterPro" id="IPR036397">
    <property type="entry name" value="RNaseH_sf"/>
</dbReference>
<dbReference type="AlphaFoldDB" id="A0A3B3VHN0"/>
<proteinExistence type="predicted"/>
<organism evidence="1 2">
    <name type="scientific">Poecilia latipinna</name>
    <name type="common">sailfin molly</name>
    <dbReference type="NCBI Taxonomy" id="48699"/>
    <lineage>
        <taxon>Eukaryota</taxon>
        <taxon>Metazoa</taxon>
        <taxon>Chordata</taxon>
        <taxon>Craniata</taxon>
        <taxon>Vertebrata</taxon>
        <taxon>Euteleostomi</taxon>
        <taxon>Actinopterygii</taxon>
        <taxon>Neopterygii</taxon>
        <taxon>Teleostei</taxon>
        <taxon>Neoteleostei</taxon>
        <taxon>Acanthomorphata</taxon>
        <taxon>Ovalentaria</taxon>
        <taxon>Atherinomorphae</taxon>
        <taxon>Cyprinodontiformes</taxon>
        <taxon>Poeciliidae</taxon>
        <taxon>Poeciliinae</taxon>
        <taxon>Poecilia</taxon>
    </lineage>
</organism>
<dbReference type="STRING" id="48699.ENSPLAP00000025255"/>
<dbReference type="Proteomes" id="UP000261500">
    <property type="component" value="Unplaced"/>
</dbReference>
<dbReference type="Ensembl" id="ENSPLAT00000001320.1">
    <property type="protein sequence ID" value="ENSPLAP00000025255.1"/>
    <property type="gene ID" value="ENSPLAG00000012119.1"/>
</dbReference>
<sequence length="94" mass="10587">LEPSHHHLLVLVVIQCGQMYLVNKDLSYTIVNCTLSHSSAPQNLNDLRGTLQEEWDAIPQHTISPLVNSARRCQGVIDVEGHMTCYRDFFVVVA</sequence>
<keyword evidence="2" id="KW-1185">Reference proteome</keyword>
<evidence type="ECO:0000313" key="2">
    <source>
        <dbReference type="Proteomes" id="UP000261500"/>
    </source>
</evidence>
<name>A0A3B3VHN0_9TELE</name>
<accession>A0A3B3VHN0</accession>
<reference evidence="1" key="1">
    <citation type="submission" date="2025-08" db="UniProtKB">
        <authorList>
            <consortium name="Ensembl"/>
        </authorList>
    </citation>
    <scope>IDENTIFICATION</scope>
</reference>
<reference evidence="1" key="2">
    <citation type="submission" date="2025-09" db="UniProtKB">
        <authorList>
            <consortium name="Ensembl"/>
        </authorList>
    </citation>
    <scope>IDENTIFICATION</scope>
</reference>
<protein>
    <submittedName>
        <fullName evidence="1">Uncharacterized protein</fullName>
    </submittedName>
</protein>